<evidence type="ECO:0000256" key="1">
    <source>
        <dbReference type="SAM" id="Phobius"/>
    </source>
</evidence>
<feature type="transmembrane region" description="Helical" evidence="1">
    <location>
        <begin position="309"/>
        <end position="325"/>
    </location>
</feature>
<evidence type="ECO:0000313" key="2">
    <source>
        <dbReference type="EMBL" id="TGL75456.1"/>
    </source>
</evidence>
<keyword evidence="3" id="KW-1185">Reference proteome</keyword>
<gene>
    <name evidence="2" type="ORF">EHQ60_00060</name>
</gene>
<feature type="transmembrane region" description="Helical" evidence="1">
    <location>
        <begin position="70"/>
        <end position="88"/>
    </location>
</feature>
<proteinExistence type="predicted"/>
<evidence type="ECO:0000313" key="3">
    <source>
        <dbReference type="Proteomes" id="UP000297352"/>
    </source>
</evidence>
<dbReference type="EMBL" id="RQGI01000003">
    <property type="protein sequence ID" value="TGL75456.1"/>
    <property type="molecule type" value="Genomic_DNA"/>
</dbReference>
<feature type="transmembrane region" description="Helical" evidence="1">
    <location>
        <begin position="394"/>
        <end position="414"/>
    </location>
</feature>
<feature type="transmembrane region" description="Helical" evidence="1">
    <location>
        <begin position="238"/>
        <end position="258"/>
    </location>
</feature>
<feature type="transmembrane region" description="Helical" evidence="1">
    <location>
        <begin position="95"/>
        <end position="119"/>
    </location>
</feature>
<feature type="transmembrane region" description="Helical" evidence="1">
    <location>
        <begin position="12"/>
        <end position="35"/>
    </location>
</feature>
<name>A0ABY2MTX6_9LEPT</name>
<feature type="transmembrane region" description="Helical" evidence="1">
    <location>
        <begin position="131"/>
        <end position="148"/>
    </location>
</feature>
<evidence type="ECO:0008006" key="4">
    <source>
        <dbReference type="Google" id="ProtNLM"/>
    </source>
</evidence>
<dbReference type="RefSeq" id="WP_135603546.1">
    <property type="nucleotide sequence ID" value="NZ_RQGI01000003.1"/>
</dbReference>
<reference evidence="3" key="1">
    <citation type="journal article" date="2019" name="PLoS Negl. Trop. Dis.">
        <title>Revisiting the worldwide diversity of Leptospira species in the environment.</title>
        <authorList>
            <person name="Vincent A.T."/>
            <person name="Schiettekatte O."/>
            <person name="Bourhy P."/>
            <person name="Veyrier F.J."/>
            <person name="Picardeau M."/>
        </authorList>
    </citation>
    <scope>NUCLEOTIDE SEQUENCE [LARGE SCALE GENOMIC DNA]</scope>
    <source>
        <strain evidence="3">201702449</strain>
    </source>
</reference>
<feature type="transmembrane region" description="Helical" evidence="1">
    <location>
        <begin position="761"/>
        <end position="784"/>
    </location>
</feature>
<protein>
    <recommendedName>
        <fullName evidence="4">Membrane protein 6-pyruvoyl-tetrahydropterin synthase-related domain-containing protein</fullName>
    </recommendedName>
</protein>
<dbReference type="Proteomes" id="UP000297352">
    <property type="component" value="Unassembled WGS sequence"/>
</dbReference>
<comment type="caution">
    <text evidence="2">The sequence shown here is derived from an EMBL/GenBank/DDBJ whole genome shotgun (WGS) entry which is preliminary data.</text>
</comment>
<keyword evidence="1" id="KW-0472">Membrane</keyword>
<feature type="transmembrane region" description="Helical" evidence="1">
    <location>
        <begin position="337"/>
        <end position="358"/>
    </location>
</feature>
<keyword evidence="1" id="KW-0812">Transmembrane</keyword>
<accession>A0ABY2MTX6</accession>
<feature type="transmembrane region" description="Helical" evidence="1">
    <location>
        <begin position="196"/>
        <end position="226"/>
    </location>
</feature>
<feature type="transmembrane region" description="Helical" evidence="1">
    <location>
        <begin position="370"/>
        <end position="387"/>
    </location>
</feature>
<sequence>MFLKLTSRIFWTKVSVFLITSIVVSVFISKFFYLFSGESLSGWDTPGHVVLAKEFAKIFESGVAIGWSDVWFGGFPVFYFYPPFYYFLVYGIHSIFLIPIEFAFSISVFVTICFLGYSIYQFGNHFFWNRYPIVLRLLLGMISILFYFNYAGEGLQGTSIVGIIEGTVISSFTHALFFLAIIIIDRYRIDPKGKRLISFVSISALVFYSHLLSSIFYLLLLFVYFTVYRNYWIQQKRILVISFFSIFILILPVLYNFFRYSEYTSSVFYGYSYPPILSILSRDVYDKAFKASQAGENLTLAFVIELLRSGRWLYLFILIALTFQLRKLQNNLRSRFVTTVLLIFFWMSLDYSFGYIIPNIKIHNYRAFDTFFIAFSILTPFLIVLIIRIQKQILPLVPTLFFILLTQVYLFIVFDPFRYQEYKSPLWREARSKEELQLYDHLISGLKTLPPNTIVQPEIIKTKSVFGSPHFWIPLFYESGIKNNLGLTVESSYYSTLVFNWQSFGFAHTFRWGTEIDWRDSLVYLKLKDDPGYYLDFLLRSGVQYLMGFSPDFNEYIYMQRNRLSVFWEEGPFKIVKVLPNQNTKYIKPIGLLHADTLNQNKEFGYQSFLKSSNLLQMYFSNLGYQTKLVRINRENMSALDLILPNLSALIVISKDNQLGEQSWLQGLEKKGIPGLLLIDSQITNSINQTERNLELLLKMLPITKYEQYKTLGIHSYFSAKNFENGITLLDDSSKEFQISLRSESQNVTYETNMSPLAGKIYLGFMLFCFVLFLFGSVLTKIAYFSFSNAKK</sequence>
<keyword evidence="1" id="KW-1133">Transmembrane helix</keyword>
<organism evidence="2 3">
    <name type="scientific">Leptospira levettii</name>
    <dbReference type="NCBI Taxonomy" id="2023178"/>
    <lineage>
        <taxon>Bacteria</taxon>
        <taxon>Pseudomonadati</taxon>
        <taxon>Spirochaetota</taxon>
        <taxon>Spirochaetia</taxon>
        <taxon>Leptospirales</taxon>
        <taxon>Leptospiraceae</taxon>
        <taxon>Leptospira</taxon>
    </lineage>
</organism>
<feature type="transmembrane region" description="Helical" evidence="1">
    <location>
        <begin position="160"/>
        <end position="184"/>
    </location>
</feature>